<reference evidence="1" key="1">
    <citation type="submission" date="2020-07" db="EMBL/GenBank/DDBJ databases">
        <title>Multicomponent nature underlies the extraordinary mechanical properties of spider dragline silk.</title>
        <authorList>
            <person name="Kono N."/>
            <person name="Nakamura H."/>
            <person name="Mori M."/>
            <person name="Yoshida Y."/>
            <person name="Ohtoshi R."/>
            <person name="Malay A.D."/>
            <person name="Moran D.A.P."/>
            <person name="Tomita M."/>
            <person name="Numata K."/>
            <person name="Arakawa K."/>
        </authorList>
    </citation>
    <scope>NUCLEOTIDE SEQUENCE</scope>
</reference>
<proteinExistence type="predicted"/>
<gene>
    <name evidence="1" type="ORF">TNCT_78621</name>
</gene>
<evidence type="ECO:0000313" key="1">
    <source>
        <dbReference type="EMBL" id="GFQ81634.1"/>
    </source>
</evidence>
<keyword evidence="2" id="KW-1185">Reference proteome</keyword>
<dbReference type="AlphaFoldDB" id="A0A8X6KQR1"/>
<protein>
    <submittedName>
        <fullName evidence="1">Uncharacterized protein</fullName>
    </submittedName>
</protein>
<sequence>MIVTLGSPLSYDESKGWLHDDVEYVSQARTAGQRDILLHHILAASFYERTYVLDNRVGKEFPLSVQIFGSYIPLTSSFDRGGDQIFQKTFFC</sequence>
<dbReference type="EMBL" id="BMAO01002559">
    <property type="protein sequence ID" value="GFQ81634.1"/>
    <property type="molecule type" value="Genomic_DNA"/>
</dbReference>
<evidence type="ECO:0000313" key="2">
    <source>
        <dbReference type="Proteomes" id="UP000887116"/>
    </source>
</evidence>
<organism evidence="1 2">
    <name type="scientific">Trichonephila clavata</name>
    <name type="common">Joro spider</name>
    <name type="synonym">Nephila clavata</name>
    <dbReference type="NCBI Taxonomy" id="2740835"/>
    <lineage>
        <taxon>Eukaryota</taxon>
        <taxon>Metazoa</taxon>
        <taxon>Ecdysozoa</taxon>
        <taxon>Arthropoda</taxon>
        <taxon>Chelicerata</taxon>
        <taxon>Arachnida</taxon>
        <taxon>Araneae</taxon>
        <taxon>Araneomorphae</taxon>
        <taxon>Entelegynae</taxon>
        <taxon>Araneoidea</taxon>
        <taxon>Nephilidae</taxon>
        <taxon>Trichonephila</taxon>
    </lineage>
</organism>
<dbReference type="OrthoDB" id="10566252at2759"/>
<accession>A0A8X6KQR1</accession>
<name>A0A8X6KQR1_TRICU</name>
<dbReference type="Proteomes" id="UP000887116">
    <property type="component" value="Unassembled WGS sequence"/>
</dbReference>
<comment type="caution">
    <text evidence="1">The sequence shown here is derived from an EMBL/GenBank/DDBJ whole genome shotgun (WGS) entry which is preliminary data.</text>
</comment>